<dbReference type="FunFam" id="3.30.70.1350:FF:000002">
    <property type="entry name" value="Ferrous-iron efflux pump FieF"/>
    <property type="match status" value="1"/>
</dbReference>
<dbReference type="Pfam" id="PF16916">
    <property type="entry name" value="ZT_dimer"/>
    <property type="match status" value="1"/>
</dbReference>
<feature type="transmembrane region" description="Helical" evidence="9">
    <location>
        <begin position="168"/>
        <end position="187"/>
    </location>
</feature>
<dbReference type="PANTHER" id="PTHR43840:SF15">
    <property type="entry name" value="MITOCHONDRIAL METAL TRANSPORTER 1-RELATED"/>
    <property type="match status" value="1"/>
</dbReference>
<dbReference type="InterPro" id="IPR027470">
    <property type="entry name" value="Cation_efflux_CTD"/>
</dbReference>
<evidence type="ECO:0000259" key="11">
    <source>
        <dbReference type="Pfam" id="PF16916"/>
    </source>
</evidence>
<dbReference type="EMBL" id="RQXT01000097">
    <property type="protein sequence ID" value="RRH87783.1"/>
    <property type="molecule type" value="Genomic_DNA"/>
</dbReference>
<dbReference type="SUPFAM" id="SSF160240">
    <property type="entry name" value="Cation efflux protein cytoplasmic domain-like"/>
    <property type="match status" value="1"/>
</dbReference>
<name>A0A3P3EMZ0_9HYPH</name>
<dbReference type="NCBIfam" id="TIGR01297">
    <property type="entry name" value="CDF"/>
    <property type="match status" value="1"/>
</dbReference>
<keyword evidence="7 9" id="KW-0472">Membrane</keyword>
<feature type="domain" description="Cation efflux protein cytoplasmic" evidence="11">
    <location>
        <begin position="224"/>
        <end position="299"/>
    </location>
</feature>
<evidence type="ECO:0000256" key="7">
    <source>
        <dbReference type="ARBA" id="ARBA00023136"/>
    </source>
</evidence>
<evidence type="ECO:0000256" key="3">
    <source>
        <dbReference type="ARBA" id="ARBA00022448"/>
    </source>
</evidence>
<dbReference type="PANTHER" id="PTHR43840">
    <property type="entry name" value="MITOCHONDRIAL METAL TRANSPORTER 1-RELATED"/>
    <property type="match status" value="1"/>
</dbReference>
<dbReference type="GO" id="GO:0005886">
    <property type="term" value="C:plasma membrane"/>
    <property type="evidence" value="ECO:0007669"/>
    <property type="project" value="UniProtKB-SubCell"/>
</dbReference>
<comment type="subcellular location">
    <subcellularLocation>
        <location evidence="1">Cell membrane</location>
        <topology evidence="1">Multi-pass membrane protein</topology>
    </subcellularLocation>
</comment>
<feature type="transmembrane region" description="Helical" evidence="9">
    <location>
        <begin position="50"/>
        <end position="71"/>
    </location>
</feature>
<evidence type="ECO:0000313" key="12">
    <source>
        <dbReference type="EMBL" id="RRH87783.1"/>
    </source>
</evidence>
<dbReference type="Gene3D" id="1.20.1510.10">
    <property type="entry name" value="Cation efflux protein transmembrane domain"/>
    <property type="match status" value="1"/>
</dbReference>
<dbReference type="InterPro" id="IPR036837">
    <property type="entry name" value="Cation_efflux_CTD_sf"/>
</dbReference>
<evidence type="ECO:0000256" key="6">
    <source>
        <dbReference type="ARBA" id="ARBA00022989"/>
    </source>
</evidence>
<feature type="domain" description="Cation efflux protein transmembrane" evidence="10">
    <location>
        <begin position="25"/>
        <end position="218"/>
    </location>
</feature>
<evidence type="ECO:0000259" key="10">
    <source>
        <dbReference type="Pfam" id="PF01545"/>
    </source>
</evidence>
<evidence type="ECO:0000256" key="5">
    <source>
        <dbReference type="ARBA" id="ARBA00022692"/>
    </source>
</evidence>
<comment type="caution">
    <text evidence="12">The sequence shown here is derived from an EMBL/GenBank/DDBJ whole genome shotgun (WGS) entry which is preliminary data.</text>
</comment>
<dbReference type="InterPro" id="IPR002524">
    <property type="entry name" value="Cation_efflux"/>
</dbReference>
<dbReference type="GO" id="GO:0015086">
    <property type="term" value="F:cadmium ion transmembrane transporter activity"/>
    <property type="evidence" value="ECO:0007669"/>
    <property type="project" value="TreeGrafter"/>
</dbReference>
<organism evidence="12 13">
    <name type="scientific">Mesorhizobium tamadayense</name>
    <dbReference type="NCBI Taxonomy" id="425306"/>
    <lineage>
        <taxon>Bacteria</taxon>
        <taxon>Pseudomonadati</taxon>
        <taxon>Pseudomonadota</taxon>
        <taxon>Alphaproteobacteria</taxon>
        <taxon>Hyphomicrobiales</taxon>
        <taxon>Phyllobacteriaceae</taxon>
        <taxon>Mesorhizobium</taxon>
    </lineage>
</organism>
<keyword evidence="4" id="KW-1003">Cell membrane</keyword>
<accession>A0A3P3EMZ0</accession>
<evidence type="ECO:0000256" key="2">
    <source>
        <dbReference type="ARBA" id="ARBA00008114"/>
    </source>
</evidence>
<protein>
    <recommendedName>
        <fullName evidence="8">Protein p34</fullName>
    </recommendedName>
</protein>
<reference evidence="12 13" key="1">
    <citation type="submission" date="2018-11" db="EMBL/GenBank/DDBJ databases">
        <title>the genome of Mesorhizobium tamadayense DSM 28320.</title>
        <authorList>
            <person name="Gao J."/>
        </authorList>
    </citation>
    <scope>NUCLEOTIDE SEQUENCE [LARGE SCALE GENOMIC DNA]</scope>
    <source>
        <strain evidence="12 13">DSM 28320</strain>
    </source>
</reference>
<dbReference type="InterPro" id="IPR058533">
    <property type="entry name" value="Cation_efflux_TM"/>
</dbReference>
<evidence type="ECO:0000256" key="8">
    <source>
        <dbReference type="ARBA" id="ARBA00068882"/>
    </source>
</evidence>
<dbReference type="GO" id="GO:0015093">
    <property type="term" value="F:ferrous iron transmembrane transporter activity"/>
    <property type="evidence" value="ECO:0007669"/>
    <property type="project" value="TreeGrafter"/>
</dbReference>
<dbReference type="InterPro" id="IPR050291">
    <property type="entry name" value="CDF_Transporter"/>
</dbReference>
<feature type="transmembrane region" description="Helical" evidence="9">
    <location>
        <begin position="129"/>
        <end position="147"/>
    </location>
</feature>
<dbReference type="InterPro" id="IPR027469">
    <property type="entry name" value="Cation_efflux_TMD_sf"/>
</dbReference>
<evidence type="ECO:0000256" key="1">
    <source>
        <dbReference type="ARBA" id="ARBA00004651"/>
    </source>
</evidence>
<dbReference type="GO" id="GO:0006882">
    <property type="term" value="P:intracellular zinc ion homeostasis"/>
    <property type="evidence" value="ECO:0007669"/>
    <property type="project" value="TreeGrafter"/>
</dbReference>
<comment type="similarity">
    <text evidence="2">Belongs to the cation diffusion facilitator (CDF) transporter (TC 2.A.4) family.</text>
</comment>
<keyword evidence="5 9" id="KW-0812">Transmembrane</keyword>
<dbReference type="Proteomes" id="UP000273786">
    <property type="component" value="Unassembled WGS sequence"/>
</dbReference>
<dbReference type="SUPFAM" id="SSF161111">
    <property type="entry name" value="Cation efflux protein transmembrane domain-like"/>
    <property type="match status" value="1"/>
</dbReference>
<evidence type="ECO:0000256" key="4">
    <source>
        <dbReference type="ARBA" id="ARBA00022475"/>
    </source>
</evidence>
<dbReference type="GO" id="GO:0015341">
    <property type="term" value="F:zinc efflux antiporter activity"/>
    <property type="evidence" value="ECO:0007669"/>
    <property type="project" value="TreeGrafter"/>
</dbReference>
<keyword evidence="3" id="KW-0813">Transport</keyword>
<keyword evidence="6 9" id="KW-1133">Transmembrane helix</keyword>
<dbReference type="Gene3D" id="3.30.70.1350">
    <property type="entry name" value="Cation efflux protein, cytoplasmic domain"/>
    <property type="match status" value="1"/>
</dbReference>
<proteinExistence type="inferred from homology"/>
<evidence type="ECO:0000256" key="9">
    <source>
        <dbReference type="SAM" id="Phobius"/>
    </source>
</evidence>
<feature type="transmembrane region" description="Helical" evidence="9">
    <location>
        <begin position="193"/>
        <end position="210"/>
    </location>
</feature>
<dbReference type="AlphaFoldDB" id="A0A3P3EMZ0"/>
<keyword evidence="13" id="KW-1185">Reference proteome</keyword>
<feature type="transmembrane region" description="Helical" evidence="9">
    <location>
        <begin position="91"/>
        <end position="109"/>
    </location>
</feature>
<dbReference type="Pfam" id="PF01545">
    <property type="entry name" value="Cation_efflux"/>
    <property type="match status" value="1"/>
</dbReference>
<dbReference type="OrthoDB" id="9806522at2"/>
<feature type="transmembrane region" description="Helical" evidence="9">
    <location>
        <begin position="20"/>
        <end position="44"/>
    </location>
</feature>
<gene>
    <name evidence="12" type="ORF">EH240_35860</name>
</gene>
<sequence length="315" mass="33672">MNAATTMSTAQAKAAARQKVATLAFWSIVVAGVVLALKVAAWYITGSVALFSDAAESIVNVIASAAAFWAIQVSYKPADQDHPFGHHKAEYFSAVLEGVLIVVAALLILNEVWQSWQHPAPLEQPWKGLGVNGVATVINAIWAWTLIRAGQNARSPALIADGRHIMTDVVTSVGVFGGLVGAVLTGWQILDPALAVIVALNILWQGWHVIGSSMSGLMDRAVDTQEHMQIRDIISANSKGALEVHDLKTRIAGRATFIEFHLVVDSDMTVGASHVICDRIEDALKAEIPSVRVTIHVEPDDEAKLPKGTTAVPFA</sequence>
<evidence type="ECO:0000313" key="13">
    <source>
        <dbReference type="Proteomes" id="UP000273786"/>
    </source>
</evidence>